<feature type="non-terminal residue" evidence="1">
    <location>
        <position position="1"/>
    </location>
</feature>
<accession>A0A0F9B5U7</accession>
<dbReference type="AlphaFoldDB" id="A0A0F9B5U7"/>
<comment type="caution">
    <text evidence="1">The sequence shown here is derived from an EMBL/GenBank/DDBJ whole genome shotgun (WGS) entry which is preliminary data.</text>
</comment>
<evidence type="ECO:0000313" key="1">
    <source>
        <dbReference type="EMBL" id="KKL17279.1"/>
    </source>
</evidence>
<dbReference type="EMBL" id="LAZR01039323">
    <property type="protein sequence ID" value="KKL17279.1"/>
    <property type="molecule type" value="Genomic_DNA"/>
</dbReference>
<sequence>LEYDIVEIMLDTEVVRTKQIEAIILALNSYITPEVDEVLDAQDSSINRTATPN</sequence>
<name>A0A0F9B5U7_9ZZZZ</name>
<protein>
    <submittedName>
        <fullName evidence="1">Uncharacterized protein</fullName>
    </submittedName>
</protein>
<gene>
    <name evidence="1" type="ORF">LCGC14_2487130</name>
</gene>
<organism evidence="1">
    <name type="scientific">marine sediment metagenome</name>
    <dbReference type="NCBI Taxonomy" id="412755"/>
    <lineage>
        <taxon>unclassified sequences</taxon>
        <taxon>metagenomes</taxon>
        <taxon>ecological metagenomes</taxon>
    </lineage>
</organism>
<proteinExistence type="predicted"/>
<reference evidence="1" key="1">
    <citation type="journal article" date="2015" name="Nature">
        <title>Complex archaea that bridge the gap between prokaryotes and eukaryotes.</title>
        <authorList>
            <person name="Spang A."/>
            <person name="Saw J.H."/>
            <person name="Jorgensen S.L."/>
            <person name="Zaremba-Niedzwiedzka K."/>
            <person name="Martijn J."/>
            <person name="Lind A.E."/>
            <person name="van Eijk R."/>
            <person name="Schleper C."/>
            <person name="Guy L."/>
            <person name="Ettema T.J."/>
        </authorList>
    </citation>
    <scope>NUCLEOTIDE SEQUENCE</scope>
</reference>